<dbReference type="Proteomes" id="UP000185210">
    <property type="component" value="Unassembled WGS sequence"/>
</dbReference>
<evidence type="ECO:0000313" key="2">
    <source>
        <dbReference type="EMBL" id="SIC25899.1"/>
    </source>
</evidence>
<evidence type="ECO:0008006" key="4">
    <source>
        <dbReference type="Google" id="ProtNLM"/>
    </source>
</evidence>
<name>A0AB38D806_9MYCO</name>
<sequence>MKKNLMLALGVSLVAVGLAACGSHSAPEAQPLPDVFPAERACADIPKPSDPHNLIGDNWLKDNACAVFNMNRPGAGVDADQAARIVYDARMKAFMGKRDIAILARQGNAQISTPTGVETDFKGAIAQRRASLKQELTDSGLALQGKAPEGFRIEYLKNADGLHSASPGLTPGK</sequence>
<keyword evidence="1" id="KW-0732">Signal</keyword>
<dbReference type="AlphaFoldDB" id="A0AB38D806"/>
<dbReference type="PROSITE" id="PS51257">
    <property type="entry name" value="PROKAR_LIPOPROTEIN"/>
    <property type="match status" value="1"/>
</dbReference>
<feature type="signal peptide" evidence="1">
    <location>
        <begin position="1"/>
        <end position="19"/>
    </location>
</feature>
<evidence type="ECO:0000256" key="1">
    <source>
        <dbReference type="SAM" id="SignalP"/>
    </source>
</evidence>
<proteinExistence type="predicted"/>
<organism evidence="2 3">
    <name type="scientific">Mycobacteroides abscessus subsp. abscessus</name>
    <dbReference type="NCBI Taxonomy" id="1185650"/>
    <lineage>
        <taxon>Bacteria</taxon>
        <taxon>Bacillati</taxon>
        <taxon>Actinomycetota</taxon>
        <taxon>Actinomycetes</taxon>
        <taxon>Mycobacteriales</taxon>
        <taxon>Mycobacteriaceae</taxon>
        <taxon>Mycobacteroides</taxon>
        <taxon>Mycobacteroides abscessus</taxon>
    </lineage>
</organism>
<dbReference type="EMBL" id="FSHM01000018">
    <property type="protein sequence ID" value="SIC25899.1"/>
    <property type="molecule type" value="Genomic_DNA"/>
</dbReference>
<dbReference type="RefSeq" id="WP_074323198.1">
    <property type="nucleotide sequence ID" value="NZ_FSHM01000018.1"/>
</dbReference>
<evidence type="ECO:0000313" key="3">
    <source>
        <dbReference type="Proteomes" id="UP000185210"/>
    </source>
</evidence>
<comment type="caution">
    <text evidence="2">The sequence shown here is derived from an EMBL/GenBank/DDBJ whole genome shotgun (WGS) entry which is preliminary data.</text>
</comment>
<feature type="chain" id="PRO_5044261862" description="Lipoprotein" evidence="1">
    <location>
        <begin position="20"/>
        <end position="173"/>
    </location>
</feature>
<reference evidence="2 3" key="1">
    <citation type="submission" date="2016-11" db="EMBL/GenBank/DDBJ databases">
        <authorList>
            <consortium name="Pathogen Informatics"/>
        </authorList>
    </citation>
    <scope>NUCLEOTIDE SEQUENCE [LARGE SCALE GENOMIC DNA]</scope>
    <source>
        <strain evidence="2 3">104</strain>
    </source>
</reference>
<protein>
    <recommendedName>
        <fullName evidence="4">Lipoprotein</fullName>
    </recommendedName>
</protein>
<accession>A0AB38D806</accession>
<gene>
    <name evidence="2" type="ORF">SAMEA2070301_05639</name>
</gene>